<dbReference type="SMART" id="SM00968">
    <property type="entry name" value="SMC_hinge"/>
    <property type="match status" value="1"/>
</dbReference>
<gene>
    <name evidence="3" type="ORF">BS47DRAFT_1448463</name>
</gene>
<dbReference type="AlphaFoldDB" id="A0A9P6ADW7"/>
<dbReference type="InterPro" id="IPR010935">
    <property type="entry name" value="SMC_hinge"/>
</dbReference>
<dbReference type="Gene3D" id="3.30.70.1620">
    <property type="match status" value="1"/>
</dbReference>
<dbReference type="GO" id="GO:0005524">
    <property type="term" value="F:ATP binding"/>
    <property type="evidence" value="ECO:0007669"/>
    <property type="project" value="InterPro"/>
</dbReference>
<dbReference type="GO" id="GO:0005694">
    <property type="term" value="C:chromosome"/>
    <property type="evidence" value="ECO:0007669"/>
    <property type="project" value="InterPro"/>
</dbReference>
<evidence type="ECO:0000313" key="3">
    <source>
        <dbReference type="EMBL" id="KAF9503550.1"/>
    </source>
</evidence>
<evidence type="ECO:0000313" key="4">
    <source>
        <dbReference type="Proteomes" id="UP000886523"/>
    </source>
</evidence>
<dbReference type="Proteomes" id="UP000886523">
    <property type="component" value="Unassembled WGS sequence"/>
</dbReference>
<evidence type="ECO:0000259" key="2">
    <source>
        <dbReference type="SMART" id="SM00968"/>
    </source>
</evidence>
<evidence type="ECO:0000256" key="1">
    <source>
        <dbReference type="SAM" id="Coils"/>
    </source>
</evidence>
<keyword evidence="4" id="KW-1185">Reference proteome</keyword>
<dbReference type="GO" id="GO:0051276">
    <property type="term" value="P:chromosome organization"/>
    <property type="evidence" value="ECO:0007669"/>
    <property type="project" value="InterPro"/>
</dbReference>
<dbReference type="InterPro" id="IPR036277">
    <property type="entry name" value="SMC_hinge_sf"/>
</dbReference>
<feature type="coiled-coil region" evidence="1">
    <location>
        <begin position="426"/>
        <end position="516"/>
    </location>
</feature>
<dbReference type="Pfam" id="PF06470">
    <property type="entry name" value="SMC_hinge"/>
    <property type="match status" value="1"/>
</dbReference>
<sequence length="618" mass="68798">MSSEGYDDDEGKDGVAKDAYILPEITNSVYKLDVDEDIWLAQSTEGLAQFPGGVVPAWLSDASVRVGIRAAQEVVNCKEELKRCAAEHSNLCQWVETEYLATQFVLNHSADRLNWFFNIVSMWQKDLDGVPFEGSGGSISTFLPEIPPPIPGMDTWDHAKDEEGCGRSDATGGKLYNIVVEDETVGMQLLNKGNLKKRVTIISLNQINVFRASVEKLMAASKITPGKAHLVLSLVGYAEEISLAIAYIFDDTMICDDAESAKAITFNKAIMLKSVTIQGDIYDPAGLLSGGSAPSGSGTLLKVQELNKAKAKLAQANTVLQHIEKEEASVKEARDLWKHLEHELEIKSHKHGTLGTTKVEVLKQTFAKLKNTVEAAKKKQRDAKDECKKFKRDIDNFKHNKGSKLKEVWSDIANQKARLSKQAAPLKILQRELQTTSLELEQTEMDIESSAQYVQEAKNSVAIIVKEIEALAKEQEAQQVSHDEVEAKLKKERADLMRFDEELQDLDRAIKEKHQAAADAWLKIKEAEHSITALQKECIFGKAGSAYDFSKRDVAQEKETARELEDQLKGMKKTINPKVMGMIESVKKKEAELLTMLSTVMGDKVKIEDTIAELERHK</sequence>
<dbReference type="OrthoDB" id="10255539at2759"/>
<feature type="coiled-coil region" evidence="1">
    <location>
        <begin position="306"/>
        <end position="400"/>
    </location>
</feature>
<feature type="domain" description="SMC hinge" evidence="2">
    <location>
        <begin position="162"/>
        <end position="265"/>
    </location>
</feature>
<dbReference type="EMBL" id="MU129337">
    <property type="protein sequence ID" value="KAF9503550.1"/>
    <property type="molecule type" value="Genomic_DNA"/>
</dbReference>
<name>A0A9P6ADW7_9AGAM</name>
<comment type="caution">
    <text evidence="3">The sequence shown here is derived from an EMBL/GenBank/DDBJ whole genome shotgun (WGS) entry which is preliminary data.</text>
</comment>
<reference evidence="3" key="1">
    <citation type="journal article" date="2020" name="Nat. Commun.">
        <title>Large-scale genome sequencing of mycorrhizal fungi provides insights into the early evolution of symbiotic traits.</title>
        <authorList>
            <person name="Miyauchi S."/>
            <person name="Kiss E."/>
            <person name="Kuo A."/>
            <person name="Drula E."/>
            <person name="Kohler A."/>
            <person name="Sanchez-Garcia M."/>
            <person name="Morin E."/>
            <person name="Andreopoulos B."/>
            <person name="Barry K.W."/>
            <person name="Bonito G."/>
            <person name="Buee M."/>
            <person name="Carver A."/>
            <person name="Chen C."/>
            <person name="Cichocki N."/>
            <person name="Clum A."/>
            <person name="Culley D."/>
            <person name="Crous P.W."/>
            <person name="Fauchery L."/>
            <person name="Girlanda M."/>
            <person name="Hayes R.D."/>
            <person name="Keri Z."/>
            <person name="LaButti K."/>
            <person name="Lipzen A."/>
            <person name="Lombard V."/>
            <person name="Magnuson J."/>
            <person name="Maillard F."/>
            <person name="Murat C."/>
            <person name="Nolan M."/>
            <person name="Ohm R.A."/>
            <person name="Pangilinan J."/>
            <person name="Pereira M.F."/>
            <person name="Perotto S."/>
            <person name="Peter M."/>
            <person name="Pfister S."/>
            <person name="Riley R."/>
            <person name="Sitrit Y."/>
            <person name="Stielow J.B."/>
            <person name="Szollosi G."/>
            <person name="Zifcakova L."/>
            <person name="Stursova M."/>
            <person name="Spatafora J.W."/>
            <person name="Tedersoo L."/>
            <person name="Vaario L.M."/>
            <person name="Yamada A."/>
            <person name="Yan M."/>
            <person name="Wang P."/>
            <person name="Xu J."/>
            <person name="Bruns T."/>
            <person name="Baldrian P."/>
            <person name="Vilgalys R."/>
            <person name="Dunand C."/>
            <person name="Henrissat B."/>
            <person name="Grigoriev I.V."/>
            <person name="Hibbett D."/>
            <person name="Nagy L.G."/>
            <person name="Martin F.M."/>
        </authorList>
    </citation>
    <scope>NUCLEOTIDE SEQUENCE</scope>
    <source>
        <strain evidence="3">UP504</strain>
    </source>
</reference>
<dbReference type="PANTHER" id="PTHR43977">
    <property type="entry name" value="STRUCTURAL MAINTENANCE OF CHROMOSOMES PROTEIN 3"/>
    <property type="match status" value="1"/>
</dbReference>
<dbReference type="SUPFAM" id="SSF75553">
    <property type="entry name" value="Smc hinge domain"/>
    <property type="match status" value="1"/>
</dbReference>
<keyword evidence="1" id="KW-0175">Coiled coil</keyword>
<feature type="coiled-coil region" evidence="1">
    <location>
        <begin position="547"/>
        <end position="574"/>
    </location>
</feature>
<organism evidence="3 4">
    <name type="scientific">Hydnum rufescens UP504</name>
    <dbReference type="NCBI Taxonomy" id="1448309"/>
    <lineage>
        <taxon>Eukaryota</taxon>
        <taxon>Fungi</taxon>
        <taxon>Dikarya</taxon>
        <taxon>Basidiomycota</taxon>
        <taxon>Agaricomycotina</taxon>
        <taxon>Agaricomycetes</taxon>
        <taxon>Cantharellales</taxon>
        <taxon>Hydnaceae</taxon>
        <taxon>Hydnum</taxon>
    </lineage>
</organism>
<accession>A0A9P6ADW7</accession>
<proteinExistence type="predicted"/>
<protein>
    <recommendedName>
        <fullName evidence="2">SMC hinge domain-containing protein</fullName>
    </recommendedName>
</protein>
<dbReference type="GO" id="GO:0007059">
    <property type="term" value="P:chromosome segregation"/>
    <property type="evidence" value="ECO:0007669"/>
    <property type="project" value="UniProtKB-ARBA"/>
</dbReference>